<dbReference type="Pfam" id="PF22124">
    <property type="entry name" value="Glyco_hydro_95_cat"/>
    <property type="match status" value="1"/>
</dbReference>
<protein>
    <submittedName>
        <fullName evidence="5">Glycoside hydrolase N-terminal domain-containing protein</fullName>
    </submittedName>
</protein>
<dbReference type="Gene3D" id="2.115.10.20">
    <property type="entry name" value="Glycosyl hydrolase domain, family 43"/>
    <property type="match status" value="1"/>
</dbReference>
<keyword evidence="1" id="KW-0732">Signal</keyword>
<dbReference type="InterPro" id="IPR049053">
    <property type="entry name" value="AFCA-like_C"/>
</dbReference>
<dbReference type="InterPro" id="IPR012341">
    <property type="entry name" value="6hp_glycosidase-like_sf"/>
</dbReference>
<dbReference type="Gene3D" id="1.50.10.10">
    <property type="match status" value="1"/>
</dbReference>
<feature type="domain" description="Glycosyl hydrolase family 95 N-terminal" evidence="2">
    <location>
        <begin position="325"/>
        <end position="568"/>
    </location>
</feature>
<dbReference type="InterPro" id="IPR008928">
    <property type="entry name" value="6-hairpin_glycosidase_sf"/>
</dbReference>
<dbReference type="Pfam" id="PF14498">
    <property type="entry name" value="Glyco_hyd_65N_2"/>
    <property type="match status" value="1"/>
</dbReference>
<dbReference type="Proteomes" id="UP001218638">
    <property type="component" value="Chromosome"/>
</dbReference>
<dbReference type="KEGG" id="slom:PXH66_18080"/>
<dbReference type="SUPFAM" id="SSF48208">
    <property type="entry name" value="Six-hairpin glycosidases"/>
    <property type="match status" value="1"/>
</dbReference>
<dbReference type="CDD" id="cd08983">
    <property type="entry name" value="GH43_Bt3655-like"/>
    <property type="match status" value="1"/>
</dbReference>
<evidence type="ECO:0000259" key="3">
    <source>
        <dbReference type="Pfam" id="PF21307"/>
    </source>
</evidence>
<dbReference type="GO" id="GO:0005975">
    <property type="term" value="P:carbohydrate metabolic process"/>
    <property type="evidence" value="ECO:0007669"/>
    <property type="project" value="InterPro"/>
</dbReference>
<dbReference type="GO" id="GO:0004560">
    <property type="term" value="F:alpha-L-fucosidase activity"/>
    <property type="evidence" value="ECO:0007669"/>
    <property type="project" value="TreeGrafter"/>
</dbReference>
<evidence type="ECO:0000313" key="6">
    <source>
        <dbReference type="Proteomes" id="UP001218638"/>
    </source>
</evidence>
<feature type="chain" id="PRO_5042058811" evidence="1">
    <location>
        <begin position="20"/>
        <end position="1087"/>
    </location>
</feature>
<keyword evidence="5" id="KW-0378">Hydrolase</keyword>
<dbReference type="Pfam" id="PF21307">
    <property type="entry name" value="Glyco_hydro_95_C"/>
    <property type="match status" value="1"/>
</dbReference>
<evidence type="ECO:0000256" key="1">
    <source>
        <dbReference type="SAM" id="SignalP"/>
    </source>
</evidence>
<name>A0AAF0CNC3_9BACT</name>
<dbReference type="SUPFAM" id="SSF75005">
    <property type="entry name" value="Arabinanase/levansucrase/invertase"/>
    <property type="match status" value="1"/>
</dbReference>
<dbReference type="AlphaFoldDB" id="A0AAF0CNC3"/>
<reference evidence="5" key="1">
    <citation type="submission" date="2023-03" db="EMBL/GenBank/DDBJ databases">
        <title>Lomoglobus Profundus gen. nov., sp. nov., a novel member of the phylum Verrucomicrobia, isolated from deep-marine sediment of South China Sea.</title>
        <authorList>
            <person name="Ahmad T."/>
            <person name="Ishaq S.E."/>
            <person name="Wang F."/>
        </authorList>
    </citation>
    <scope>NUCLEOTIDE SEQUENCE</scope>
    <source>
        <strain evidence="5">LMO-M01</strain>
    </source>
</reference>
<dbReference type="PANTHER" id="PTHR31084:SF0">
    <property type="entry name" value="ALPHA-L-FUCOSIDASE 2"/>
    <property type="match status" value="1"/>
</dbReference>
<accession>A0AAF0CNC3</accession>
<evidence type="ECO:0000259" key="2">
    <source>
        <dbReference type="Pfam" id="PF14498"/>
    </source>
</evidence>
<feature type="signal peptide" evidence="1">
    <location>
        <begin position="1"/>
        <end position="19"/>
    </location>
</feature>
<dbReference type="RefSeq" id="WP_330931086.1">
    <property type="nucleotide sequence ID" value="NZ_CP119075.1"/>
</dbReference>
<organism evidence="5 6">
    <name type="scientific">Synoicihabitans lomoniglobus</name>
    <dbReference type="NCBI Taxonomy" id="2909285"/>
    <lineage>
        <taxon>Bacteria</taxon>
        <taxon>Pseudomonadati</taxon>
        <taxon>Verrucomicrobiota</taxon>
        <taxon>Opitutia</taxon>
        <taxon>Opitutales</taxon>
        <taxon>Opitutaceae</taxon>
        <taxon>Synoicihabitans</taxon>
    </lineage>
</organism>
<dbReference type="PANTHER" id="PTHR31084">
    <property type="entry name" value="ALPHA-L-FUCOSIDASE 2"/>
    <property type="match status" value="1"/>
</dbReference>
<dbReference type="InterPro" id="IPR023296">
    <property type="entry name" value="Glyco_hydro_beta-prop_sf"/>
</dbReference>
<feature type="domain" description="Glycosyl hydrolase family 95 catalytic" evidence="4">
    <location>
        <begin position="593"/>
        <end position="1006"/>
    </location>
</feature>
<evidence type="ECO:0000313" key="5">
    <source>
        <dbReference type="EMBL" id="WED64250.1"/>
    </source>
</evidence>
<evidence type="ECO:0000259" key="4">
    <source>
        <dbReference type="Pfam" id="PF22124"/>
    </source>
</evidence>
<dbReference type="InterPro" id="IPR054363">
    <property type="entry name" value="GH95_cat"/>
</dbReference>
<proteinExistence type="predicted"/>
<gene>
    <name evidence="5" type="ORF">PXH66_18080</name>
</gene>
<keyword evidence="6" id="KW-1185">Reference proteome</keyword>
<sequence length="1087" mass="117882">MKCLPFCCALALAVMPLRATDPAYLFTYFIGNGEDGLHLLRSDDGFNWEPLNDGRSVLTPTLGTTEKLMRDPCVARGPDGTYHMVWTTGWTENAIGYASTRDFITWSPQREIPVMAHEPTVRNSWAPELVYDDTTGEFVIFWASTIPGRFPETAGASESAYNHRMYATTTRDFETFTPTRLFYDPGFSVIDATFARRADGLHWIVKDETVNPPRKHLRVASAASAQGPFGELGAPFTPPGLWVEGPTAVEIDGATVVYYDAYRNRHYGAMRSVDLVHWEDVSDQLHMPFEDTPERVRHGTAIAVPRELGEKLANPSSWPERRIVLSGPAEHFTQSTPLGNGRLGAMPFGDVKSERIVLNESAMWSGSPQDADRPDAAAVLPEIRRLLLAGDNVAAEQLVSANFTAAGVGSGRGRGANQPYGSYQLLADLRLEFDTAGAVSAYERALDLGDALATLRYEQNGVGYRREAFVSAPDEVVVVRLTADRREALNFTVKLDRPERATTVATADGLLLTGQLNDGHEGDRGVRFAAGLRLMLSGGSVTAQDDNTLRVTGANAVTLLAAGVTNIDSFAGRSVSDPAAVVAADLTAAAQKSYSVLRNRHVAHHRSLFDRVALRLAGPPARANLSIADRLATQATGAADPRLAQLYFDFGRYLLIGSSRPGGLPANLQGIWADGVQTPWNGDWHLNINVQMNYWPAEVTNLSELHDPLFSLIESLADAGQATARKYYDADGWVAHVLSNPWGFTSPGEGASWGATATGSAWLCQHLWDHYLFTGDREFLQRAYPLMKGSAEFYLDMLIAEPTHDWLVTAPANSPENGFKLADGATAHVTMGPTFDNQILRDLFAATRAAAELLDVDASLRDQLAAAEVRLPPTRIGADGTIMEWIEDYEDADPHHRHISHLWGLYPGHEIHPDTTPELAAAAAATLDLRGDGGTGWCLAHKLALWARLGNGARAHDILRSLLKPAGQSAGINTHGGGTYPNLMDAHPPFQIDGNFGGTAAIAELLLQSEVGSVRLLPALPPQWPTGEVRGLRARGGVEVDIAWSDGRLITATLRGQPGQTLTVRQPNHEAVVVLPATGELRINGTK</sequence>
<dbReference type="InterPro" id="IPR027414">
    <property type="entry name" value="GH95_N_dom"/>
</dbReference>
<dbReference type="EMBL" id="CP119075">
    <property type="protein sequence ID" value="WED64250.1"/>
    <property type="molecule type" value="Genomic_DNA"/>
</dbReference>
<feature type="domain" description="Alpha fucosidase A-like C-terminal" evidence="3">
    <location>
        <begin position="1008"/>
        <end position="1069"/>
    </location>
</feature>